<organism evidence="1 2">
    <name type="scientific">Acropora cervicornis</name>
    <name type="common">Staghorn coral</name>
    <dbReference type="NCBI Taxonomy" id="6130"/>
    <lineage>
        <taxon>Eukaryota</taxon>
        <taxon>Metazoa</taxon>
        <taxon>Cnidaria</taxon>
        <taxon>Anthozoa</taxon>
        <taxon>Hexacorallia</taxon>
        <taxon>Scleractinia</taxon>
        <taxon>Astrocoeniina</taxon>
        <taxon>Acroporidae</taxon>
        <taxon>Acropora</taxon>
    </lineage>
</organism>
<comment type="caution">
    <text evidence="1">The sequence shown here is derived from an EMBL/GenBank/DDBJ whole genome shotgun (WGS) entry which is preliminary data.</text>
</comment>
<dbReference type="EMBL" id="JARQWQ010000113">
    <property type="protein sequence ID" value="KAK2550247.1"/>
    <property type="molecule type" value="Genomic_DNA"/>
</dbReference>
<reference evidence="1" key="1">
    <citation type="journal article" date="2023" name="G3 (Bethesda)">
        <title>Whole genome assembly and annotation of the endangered Caribbean coral Acropora cervicornis.</title>
        <authorList>
            <person name="Selwyn J.D."/>
            <person name="Vollmer S.V."/>
        </authorList>
    </citation>
    <scope>NUCLEOTIDE SEQUENCE</scope>
    <source>
        <strain evidence="1">K2</strain>
    </source>
</reference>
<evidence type="ECO:0000313" key="1">
    <source>
        <dbReference type="EMBL" id="KAK2550247.1"/>
    </source>
</evidence>
<protein>
    <submittedName>
        <fullName evidence="1">Uncharacterized protein</fullName>
    </submittedName>
</protein>
<sequence>MSNHSYSVASLVMIIGSLFNDETLTYPCRTITDIGQDVDQYSITLFPEYAMRDEKYRFGGLKANYNPKNISKIDESDDADEIIDFGAGQADTNEYPNADDEFEDDGFEVLHQETNIQSDEGAPIDDEDEALLGGHEVTQQKVHPFSINVELLTRK</sequence>
<dbReference type="AlphaFoldDB" id="A0AAD9UUK9"/>
<evidence type="ECO:0000313" key="2">
    <source>
        <dbReference type="Proteomes" id="UP001249851"/>
    </source>
</evidence>
<reference evidence="1" key="2">
    <citation type="journal article" date="2023" name="Science">
        <title>Genomic signatures of disease resistance in endangered staghorn corals.</title>
        <authorList>
            <person name="Vollmer S.V."/>
            <person name="Selwyn J.D."/>
            <person name="Despard B.A."/>
            <person name="Roesel C.L."/>
        </authorList>
    </citation>
    <scope>NUCLEOTIDE SEQUENCE</scope>
    <source>
        <strain evidence="1">K2</strain>
    </source>
</reference>
<accession>A0AAD9UUK9</accession>
<gene>
    <name evidence="1" type="ORF">P5673_029123</name>
</gene>
<proteinExistence type="predicted"/>
<name>A0AAD9UUK9_ACRCE</name>
<dbReference type="Proteomes" id="UP001249851">
    <property type="component" value="Unassembled WGS sequence"/>
</dbReference>
<keyword evidence="2" id="KW-1185">Reference proteome</keyword>